<evidence type="ECO:0000313" key="2">
    <source>
        <dbReference type="EMBL" id="QXF35173.1"/>
    </source>
</evidence>
<keyword evidence="3" id="KW-1185">Reference proteome</keyword>
<evidence type="ECO:0000313" key="3">
    <source>
        <dbReference type="Proteomes" id="UP000693715"/>
    </source>
</evidence>
<dbReference type="RefSeq" id="WP_217470179.1">
    <property type="nucleotide sequence ID" value="NZ_CP020335.1"/>
</dbReference>
<protein>
    <recommendedName>
        <fullName evidence="1">DUF1835 domain-containing protein</fullName>
    </recommendedName>
</protein>
<gene>
    <name evidence="2" type="ORF">B0X70_19830</name>
</gene>
<reference evidence="2 3" key="1">
    <citation type="submission" date="2017-03" db="EMBL/GenBank/DDBJ databases">
        <title>Genome comparison of Photorhabdus luminescens strain 0813-124 phase variants.</title>
        <authorList>
            <person name="Chien C.-C."/>
            <person name="Chen W.-J."/>
            <person name="Shih M.-C."/>
            <person name="Hsieh F.-C."/>
        </authorList>
    </citation>
    <scope>NUCLEOTIDE SEQUENCE [LARGE SCALE GENOMIC DNA]</scope>
    <source>
        <strain evidence="2 3">0813-124 phase II</strain>
    </source>
</reference>
<evidence type="ECO:0000259" key="1">
    <source>
        <dbReference type="Pfam" id="PF08874"/>
    </source>
</evidence>
<proteinExistence type="predicted"/>
<name>A0ABX8LY49_9GAMM</name>
<dbReference type="InterPro" id="IPR014973">
    <property type="entry name" value="DUF1835"/>
</dbReference>
<dbReference type="Proteomes" id="UP000693715">
    <property type="component" value="Chromosome"/>
</dbReference>
<accession>A0ABX8LY49</accession>
<organism evidence="2 3">
    <name type="scientific">Photorhabdus akhurstii</name>
    <dbReference type="NCBI Taxonomy" id="171438"/>
    <lineage>
        <taxon>Bacteria</taxon>
        <taxon>Pseudomonadati</taxon>
        <taxon>Pseudomonadota</taxon>
        <taxon>Gammaproteobacteria</taxon>
        <taxon>Enterobacterales</taxon>
        <taxon>Morganellaceae</taxon>
        <taxon>Photorhabdus</taxon>
    </lineage>
</organism>
<dbReference type="Pfam" id="PF08874">
    <property type="entry name" value="DUF1835"/>
    <property type="match status" value="1"/>
</dbReference>
<sequence length="427" mass="49410">MTQPRASSLFSPSPFRITLEQQRKRAKELRNALRQSFPEAIERFRRHYPHLTQDELVQQHNRLSDAQWIIARELGLPGWSKLKAHVTAMEQARIAIQTQGLTPDHELSTLHIRCGSDIQNNLTLAGFRGDFLAYSDPFCQGPVVSDKSWLSKRVKFLSEHYVARIGVNQNQLIYQREQEEQILLSASAKYQRVVLWFEHDSYDQLTLARCLAHFNRYPALLLEMVTVNHYPGSRRFIGLGQLPEESLLLLWQNRQPVTAIQCQLGSEVWEQFRSDNPSHLIEMVGKVAHELPYLSQALLRHCQEFPSFDNGLGLTEQLVLNILAEQPCTNEQLFQQLTEHHEPLPWLGDIMLDAIIDNLRLSPEPAIYFDSGSLTLILTQFGQELLSNKQDWMDSFPLERWLGGVCITGDQSCWRWDQQRRTLIFSD</sequence>
<feature type="domain" description="DUF1835" evidence="1">
    <location>
        <begin position="110"/>
        <end position="219"/>
    </location>
</feature>
<dbReference type="EMBL" id="CP020335">
    <property type="protein sequence ID" value="QXF35173.1"/>
    <property type="molecule type" value="Genomic_DNA"/>
</dbReference>